<evidence type="ECO:0000259" key="9">
    <source>
        <dbReference type="SMART" id="SM01328"/>
    </source>
</evidence>
<comment type="subcellular location">
    <subcellularLocation>
        <location evidence="1">Membrane</location>
        <topology evidence="1">Single-pass membrane protein</topology>
    </subcellularLocation>
</comment>
<dbReference type="GO" id="GO:0016020">
    <property type="term" value="C:membrane"/>
    <property type="evidence" value="ECO:0007669"/>
    <property type="project" value="UniProtKB-SubCell"/>
</dbReference>
<dbReference type="GO" id="GO:0008270">
    <property type="term" value="F:zinc ion binding"/>
    <property type="evidence" value="ECO:0007669"/>
    <property type="project" value="UniProtKB-KW"/>
</dbReference>
<evidence type="ECO:0000256" key="1">
    <source>
        <dbReference type="ARBA" id="ARBA00004167"/>
    </source>
</evidence>
<keyword evidence="7" id="KW-0472">Membrane</keyword>
<evidence type="ECO:0000313" key="10">
    <source>
        <dbReference type="Proteomes" id="UP000515156"/>
    </source>
</evidence>
<evidence type="ECO:0000313" key="13">
    <source>
        <dbReference type="RefSeq" id="XP_030072229.1"/>
    </source>
</evidence>
<evidence type="ECO:0000313" key="12">
    <source>
        <dbReference type="RefSeq" id="XP_030072228.1"/>
    </source>
</evidence>
<keyword evidence="10" id="KW-1185">Reference proteome</keyword>
<dbReference type="KEGG" id="muo:115478770"/>
<keyword evidence="4" id="KW-0863">Zinc-finger</keyword>
<dbReference type="AlphaFoldDB" id="A0A6P7YYL7"/>
<dbReference type="GeneID" id="115478770"/>
<dbReference type="Proteomes" id="UP000515156">
    <property type="component" value="Chromosome 10"/>
</dbReference>
<gene>
    <name evidence="11 12 13" type="primary">LOC115478770</name>
</gene>
<feature type="compositionally biased region" description="Pro residues" evidence="8">
    <location>
        <begin position="222"/>
        <end position="236"/>
    </location>
</feature>
<dbReference type="PANTHER" id="PTHR14402">
    <property type="entry name" value="RECEPTOR TRANSPORTING PROTEIN"/>
    <property type="match status" value="1"/>
</dbReference>
<protein>
    <submittedName>
        <fullName evidence="11 12">Receptor-transporting protein 3-like</fullName>
    </submittedName>
</protein>
<dbReference type="RefSeq" id="XP_030072228.1">
    <property type="nucleotide sequence ID" value="XM_030216368.1"/>
</dbReference>
<dbReference type="RefSeq" id="XP_030072227.1">
    <property type="nucleotide sequence ID" value="XM_030216367.1"/>
</dbReference>
<feature type="domain" description="3CxxC-type" evidence="9">
    <location>
        <begin position="43"/>
        <end position="153"/>
    </location>
</feature>
<evidence type="ECO:0000256" key="4">
    <source>
        <dbReference type="ARBA" id="ARBA00022771"/>
    </source>
</evidence>
<evidence type="ECO:0000256" key="7">
    <source>
        <dbReference type="ARBA" id="ARBA00023136"/>
    </source>
</evidence>
<keyword evidence="3" id="KW-0479">Metal-binding</keyword>
<reference evidence="11 12" key="1">
    <citation type="submission" date="2025-04" db="UniProtKB">
        <authorList>
            <consortium name="RefSeq"/>
        </authorList>
    </citation>
    <scope>IDENTIFICATION</scope>
</reference>
<keyword evidence="5" id="KW-0862">Zinc</keyword>
<dbReference type="InterPro" id="IPR027377">
    <property type="entry name" value="ZAR1/RTP1-5-like_Znf-3CxxC"/>
</dbReference>
<dbReference type="GO" id="GO:0001580">
    <property type="term" value="P:detection of chemical stimulus involved in sensory perception of bitter taste"/>
    <property type="evidence" value="ECO:0007669"/>
    <property type="project" value="TreeGrafter"/>
</dbReference>
<evidence type="ECO:0000256" key="8">
    <source>
        <dbReference type="SAM" id="MobiDB-lite"/>
    </source>
</evidence>
<name>A0A6P7YYL7_9AMPH</name>
<sequence length="264" mass="30889">MELSTFQEAFQEKMNAMRKRDTWTLQLCDTFQSSPEWRQFQLSSSARFHCTNCKRSWASNQVHILFLIKLDKFRRRGWVKMRIFKQECKHCKSAKFQEPEFTPQNLEITFTKLQLRIQKICYGLKVPKNPDLVPVYSTKGPHEKDHCEACRLGVCKWIDYDEGQRDHILADDIQNYTANAENTWLYDMQDYTANAENIRPHVSNVDHTLAHNIQKHTKNVRPPVPNVVSPSPPTPPEPREDRPSPLLIALGVGALLLWRIFISR</sequence>
<proteinExistence type="predicted"/>
<accession>A0A6P7YYL7</accession>
<evidence type="ECO:0000256" key="3">
    <source>
        <dbReference type="ARBA" id="ARBA00022723"/>
    </source>
</evidence>
<evidence type="ECO:0000256" key="5">
    <source>
        <dbReference type="ARBA" id="ARBA00022833"/>
    </source>
</evidence>
<dbReference type="OrthoDB" id="8121437at2759"/>
<feature type="region of interest" description="Disordered" evidence="8">
    <location>
        <begin position="217"/>
        <end position="242"/>
    </location>
</feature>
<dbReference type="InterPro" id="IPR026096">
    <property type="entry name" value="R-trans_p"/>
</dbReference>
<dbReference type="RefSeq" id="XP_030072229.1">
    <property type="nucleotide sequence ID" value="XM_030216369.1"/>
</dbReference>
<dbReference type="Pfam" id="PF13695">
    <property type="entry name" value="Zn_ribbon_3CxxC"/>
    <property type="match status" value="1"/>
</dbReference>
<organism evidence="10 11">
    <name type="scientific">Microcaecilia unicolor</name>
    <dbReference type="NCBI Taxonomy" id="1415580"/>
    <lineage>
        <taxon>Eukaryota</taxon>
        <taxon>Metazoa</taxon>
        <taxon>Chordata</taxon>
        <taxon>Craniata</taxon>
        <taxon>Vertebrata</taxon>
        <taxon>Euteleostomi</taxon>
        <taxon>Amphibia</taxon>
        <taxon>Gymnophiona</taxon>
        <taxon>Siphonopidae</taxon>
        <taxon>Microcaecilia</taxon>
    </lineage>
</organism>
<evidence type="ECO:0000256" key="6">
    <source>
        <dbReference type="ARBA" id="ARBA00022989"/>
    </source>
</evidence>
<dbReference type="GO" id="GO:0031849">
    <property type="term" value="F:olfactory receptor binding"/>
    <property type="evidence" value="ECO:0007669"/>
    <property type="project" value="TreeGrafter"/>
</dbReference>
<dbReference type="SMART" id="SM01328">
    <property type="entry name" value="zf-3CxxC"/>
    <property type="match status" value="1"/>
</dbReference>
<evidence type="ECO:0000313" key="11">
    <source>
        <dbReference type="RefSeq" id="XP_030072227.1"/>
    </source>
</evidence>
<keyword evidence="2" id="KW-0812">Transmembrane</keyword>
<dbReference type="GO" id="GO:0006612">
    <property type="term" value="P:protein targeting to membrane"/>
    <property type="evidence" value="ECO:0007669"/>
    <property type="project" value="TreeGrafter"/>
</dbReference>
<dbReference type="GO" id="GO:0051205">
    <property type="term" value="P:protein insertion into membrane"/>
    <property type="evidence" value="ECO:0007669"/>
    <property type="project" value="TreeGrafter"/>
</dbReference>
<keyword evidence="6" id="KW-1133">Transmembrane helix</keyword>
<dbReference type="PANTHER" id="PTHR14402:SF8">
    <property type="entry name" value="RECEPTOR-TRANSPORTING PROTEIN 4"/>
    <property type="match status" value="1"/>
</dbReference>
<evidence type="ECO:0000256" key="2">
    <source>
        <dbReference type="ARBA" id="ARBA00022692"/>
    </source>
</evidence>